<proteinExistence type="predicted"/>
<accession>A0A1Z4BKJ8</accession>
<sequence length="532" mass="59363">MKKRLFIYTSIALAAISCNKFEEINTDAFGVTPEMGKMDGATIGGKITAMQAQVVPVGTQADGTNVINQYQTAYHLAADTWSGYFAQNQDWNGGNNNTTYFLLEGWYESSYDNSYTKVIPLWSSIKADAEKSNFPEAFALAQILKISAWHKATDMFGPIPYKNAGKGYFIVPYDSQEEVYQAFFDDLTAAIAVLQTKADQGGKLLANYDAVYAGDTRKWVKYANSLMLRLAMRIRYADPAKAKQYAEQAINQASGIMTSQADEAKMEQGAGLSFVNNIETFANQYGECRMGSSMYSYLVGYEDPRLMKYFKPSNSDYAQNVPFAGAKYQAIPTGYGSKDEYFSAFSLPNIEKTTPTYWMRASEVYFLRAEGALMGWNMGDTAENLYRKGVETSFTENGIEVTKVADYLSSNKTPAVFDTFYWGDAPAPTHLTTQFTGTNEQKLEKIITQKWIALYPNGQEAWTEWRRTGYPKLHPVEQNKSGGVISSTQGVRRLPYPISKLSAQDRANIDKALILLGGANTGATKVWWDKKN</sequence>
<protein>
    <submittedName>
        <fullName evidence="1">SusD/RagB family nutrient-binding outer membrane lipoprotein</fullName>
    </submittedName>
</protein>
<keyword evidence="1" id="KW-0449">Lipoprotein</keyword>
<dbReference type="AlphaFoldDB" id="A0A1Z4BKJ8"/>
<evidence type="ECO:0000313" key="2">
    <source>
        <dbReference type="Proteomes" id="UP000197007"/>
    </source>
</evidence>
<dbReference type="Gene3D" id="1.25.40.390">
    <property type="match status" value="1"/>
</dbReference>
<keyword evidence="2" id="KW-1185">Reference proteome</keyword>
<organism evidence="1 2">
    <name type="scientific">Capnocytophaga endodontalis</name>
    <dbReference type="NCBI Taxonomy" id="2708117"/>
    <lineage>
        <taxon>Bacteria</taxon>
        <taxon>Pseudomonadati</taxon>
        <taxon>Bacteroidota</taxon>
        <taxon>Flavobacteriia</taxon>
        <taxon>Flavobacteriales</taxon>
        <taxon>Flavobacteriaceae</taxon>
        <taxon>Capnocytophaga</taxon>
    </lineage>
</organism>
<reference evidence="2" key="1">
    <citation type="submission" date="2017-06" db="EMBL/GenBank/DDBJ databases">
        <title>Complete genome sequence of Capnocytophaga sp. KCOM 1579 (=ChDC OS43) isolated from a human refractory periapical abscess lesion.</title>
        <authorList>
            <person name="Kook J.-K."/>
            <person name="Park S.-N."/>
            <person name="Lim Y.K."/>
            <person name="Roh H."/>
        </authorList>
    </citation>
    <scope>NUCLEOTIDE SEQUENCE [LARGE SCALE GENOMIC DNA]</scope>
    <source>
        <strain evidence="2">ChDC OS43</strain>
    </source>
</reference>
<dbReference type="InterPro" id="IPR024302">
    <property type="entry name" value="SusD-like"/>
</dbReference>
<dbReference type="Pfam" id="PF12741">
    <property type="entry name" value="SusD-like"/>
    <property type="match status" value="1"/>
</dbReference>
<dbReference type="SUPFAM" id="SSF48452">
    <property type="entry name" value="TPR-like"/>
    <property type="match status" value="1"/>
</dbReference>
<dbReference type="KEGG" id="capn:CBG49_01255"/>
<dbReference type="Proteomes" id="UP000197007">
    <property type="component" value="Chromosome"/>
</dbReference>
<dbReference type="EMBL" id="CP022022">
    <property type="protein sequence ID" value="ASF41824.1"/>
    <property type="molecule type" value="Genomic_DNA"/>
</dbReference>
<dbReference type="InterPro" id="IPR011990">
    <property type="entry name" value="TPR-like_helical_dom_sf"/>
</dbReference>
<dbReference type="RefSeq" id="WP_088593037.1">
    <property type="nucleotide sequence ID" value="NZ_CP022022.1"/>
</dbReference>
<gene>
    <name evidence="1" type="ORF">CBG49_01255</name>
</gene>
<evidence type="ECO:0000313" key="1">
    <source>
        <dbReference type="EMBL" id="ASF41824.1"/>
    </source>
</evidence>
<dbReference type="PROSITE" id="PS51257">
    <property type="entry name" value="PROKAR_LIPOPROTEIN"/>
    <property type="match status" value="1"/>
</dbReference>
<name>A0A1Z4BKJ8_9FLAO</name>